<evidence type="ECO:0000256" key="1">
    <source>
        <dbReference type="SAM" id="MobiDB-lite"/>
    </source>
</evidence>
<reference evidence="2 3" key="1">
    <citation type="submission" date="2021-11" db="EMBL/GenBank/DDBJ databases">
        <title>Black yeast isolated from Biological Soil Crust.</title>
        <authorList>
            <person name="Kurbessoian T."/>
        </authorList>
    </citation>
    <scope>NUCLEOTIDE SEQUENCE [LARGE SCALE GENOMIC DNA]</scope>
    <source>
        <strain evidence="2 3">CCFEE 5522</strain>
    </source>
</reference>
<feature type="compositionally biased region" description="Basic residues" evidence="1">
    <location>
        <begin position="111"/>
        <end position="121"/>
    </location>
</feature>
<feature type="compositionally biased region" description="Acidic residues" evidence="1">
    <location>
        <begin position="478"/>
        <end position="498"/>
    </location>
</feature>
<feature type="compositionally biased region" description="Basic and acidic residues" evidence="1">
    <location>
        <begin position="373"/>
        <end position="390"/>
    </location>
</feature>
<feature type="compositionally biased region" description="Acidic residues" evidence="1">
    <location>
        <begin position="300"/>
        <end position="311"/>
    </location>
</feature>
<dbReference type="EMBL" id="JAVFHQ010000010">
    <property type="protein sequence ID" value="KAK4547705.1"/>
    <property type="molecule type" value="Genomic_DNA"/>
</dbReference>
<organism evidence="2 3">
    <name type="scientific">Oleoguttula mirabilis</name>
    <dbReference type="NCBI Taxonomy" id="1507867"/>
    <lineage>
        <taxon>Eukaryota</taxon>
        <taxon>Fungi</taxon>
        <taxon>Dikarya</taxon>
        <taxon>Ascomycota</taxon>
        <taxon>Pezizomycotina</taxon>
        <taxon>Dothideomycetes</taxon>
        <taxon>Dothideomycetidae</taxon>
        <taxon>Mycosphaerellales</taxon>
        <taxon>Teratosphaeriaceae</taxon>
        <taxon>Oleoguttula</taxon>
    </lineage>
</organism>
<feature type="compositionally biased region" description="Basic and acidic residues" evidence="1">
    <location>
        <begin position="203"/>
        <end position="212"/>
    </location>
</feature>
<evidence type="ECO:0000313" key="3">
    <source>
        <dbReference type="Proteomes" id="UP001324427"/>
    </source>
</evidence>
<accession>A0AAV9JQD2</accession>
<gene>
    <name evidence="2" type="ORF">LTR36_000663</name>
</gene>
<protein>
    <submittedName>
        <fullName evidence="2">Uncharacterized protein</fullName>
    </submittedName>
</protein>
<feature type="region of interest" description="Disordered" evidence="1">
    <location>
        <begin position="143"/>
        <end position="223"/>
    </location>
</feature>
<feature type="region of interest" description="Disordered" evidence="1">
    <location>
        <begin position="230"/>
        <end position="249"/>
    </location>
</feature>
<dbReference type="Proteomes" id="UP001324427">
    <property type="component" value="Unassembled WGS sequence"/>
</dbReference>
<sequence length="569" mass="62750">MSDPTTTTTASPNADLKRLHITPFNADLLERYVPPALRPLASGISYHAVQTAPERGFGYVELPTMEADKLKKKFNGSTLKGAKVRIEEARPEKKRKVDAEVEVEESEDARKARKRAKKEKRKREENMIEGRELEEGRHIKRGWDDGVDKKTAKKLKKAKPGKSVGGDTIEGKTLLFKTSIPPNAEPIKAASKNGAKEKKGKTDKHDKKERSGREKRKAVVQEFAKTQKAIVSVDGPPTGKGVFRYEDGKGWVDAAGNVVEAARPSKRPRRREPTESLADSDDLAPGERVGDITVSRTPAEQDDEPLDDEGSSLDGVGEKTLDDGDVGSDWENNGVLPVQPPVEKVDQAADATAPPPDDAMEDVEGGSEDGSEDVAHHDADALEPPKEVHPLEALFKRPTPKPESATKPKPSPIDTSFNFFNSGAVDEDEVADESRPAYPPQTPHTKRDLEWRSLRSAAPTPDTAAIGRKFSFPFAHGDDDDDEDEDEDSDDEGGDEDAGVGAVQQDVELPDANQVPVAGSKEGQASESEFRKWFYDNRGALNRGWKKRRREERKSKRQQENRRLSRKVV</sequence>
<feature type="region of interest" description="Disordered" evidence="1">
    <location>
        <begin position="89"/>
        <end position="127"/>
    </location>
</feature>
<evidence type="ECO:0000313" key="2">
    <source>
        <dbReference type="EMBL" id="KAK4547705.1"/>
    </source>
</evidence>
<proteinExistence type="predicted"/>
<name>A0AAV9JQD2_9PEZI</name>
<dbReference type="InterPro" id="IPR012677">
    <property type="entry name" value="Nucleotide-bd_a/b_plait_sf"/>
</dbReference>
<dbReference type="AlphaFoldDB" id="A0AAV9JQD2"/>
<feature type="compositionally biased region" description="Basic and acidic residues" evidence="1">
    <location>
        <begin position="552"/>
        <end position="563"/>
    </location>
</feature>
<feature type="compositionally biased region" description="Acidic residues" evidence="1">
    <location>
        <begin position="358"/>
        <end position="372"/>
    </location>
</feature>
<comment type="caution">
    <text evidence="2">The sequence shown here is derived from an EMBL/GenBank/DDBJ whole genome shotgun (WGS) entry which is preliminary data.</text>
</comment>
<feature type="compositionally biased region" description="Basic and acidic residues" evidence="1">
    <location>
        <begin position="89"/>
        <end position="99"/>
    </location>
</feature>
<keyword evidence="3" id="KW-1185">Reference proteome</keyword>
<feature type="region of interest" description="Disordered" evidence="1">
    <location>
        <begin position="256"/>
        <end position="569"/>
    </location>
</feature>
<feature type="compositionally biased region" description="Basic residues" evidence="1">
    <location>
        <begin position="151"/>
        <end position="160"/>
    </location>
</feature>
<dbReference type="Gene3D" id="3.30.70.330">
    <property type="match status" value="1"/>
</dbReference>